<dbReference type="GO" id="GO:0160107">
    <property type="term" value="F:tRNA (adenine(58)-N1)-methyltransferase activity"/>
    <property type="evidence" value="ECO:0007669"/>
    <property type="project" value="UniProtKB-EC"/>
</dbReference>
<dbReference type="Gene3D" id="3.40.50.150">
    <property type="entry name" value="Vaccinia Virus protein VP39"/>
    <property type="match status" value="1"/>
</dbReference>
<evidence type="ECO:0000313" key="6">
    <source>
        <dbReference type="Proteomes" id="UP000799438"/>
    </source>
</evidence>
<dbReference type="GeneID" id="54301643"/>
<dbReference type="PANTHER" id="PTHR12133:SF1">
    <property type="entry name" value="TRNA (ADENINE(58)-N(1))-METHYLTRANSFERASE, MITOCHONDRIAL"/>
    <property type="match status" value="1"/>
</dbReference>
<dbReference type="GO" id="GO:0031515">
    <property type="term" value="C:tRNA (m1A) methyltransferase complex"/>
    <property type="evidence" value="ECO:0007669"/>
    <property type="project" value="InterPro"/>
</dbReference>
<keyword evidence="6" id="KW-1185">Reference proteome</keyword>
<evidence type="ECO:0000313" key="5">
    <source>
        <dbReference type="EMBL" id="KAF2141992.1"/>
    </source>
</evidence>
<proteinExistence type="predicted"/>
<dbReference type="InterPro" id="IPR029063">
    <property type="entry name" value="SAM-dependent_MTases_sf"/>
</dbReference>
<dbReference type="PROSITE" id="PS51620">
    <property type="entry name" value="SAM_TRM61"/>
    <property type="match status" value="1"/>
</dbReference>
<organism evidence="5 6">
    <name type="scientific">Aplosporella prunicola CBS 121167</name>
    <dbReference type="NCBI Taxonomy" id="1176127"/>
    <lineage>
        <taxon>Eukaryota</taxon>
        <taxon>Fungi</taxon>
        <taxon>Dikarya</taxon>
        <taxon>Ascomycota</taxon>
        <taxon>Pezizomycotina</taxon>
        <taxon>Dothideomycetes</taxon>
        <taxon>Dothideomycetes incertae sedis</taxon>
        <taxon>Botryosphaeriales</taxon>
        <taxon>Aplosporellaceae</taxon>
        <taxon>Aplosporella</taxon>
    </lineage>
</organism>
<dbReference type="OrthoDB" id="5585464at2759"/>
<name>A0A6A6BCR4_9PEZI</name>
<dbReference type="GO" id="GO:0030488">
    <property type="term" value="P:tRNA methylation"/>
    <property type="evidence" value="ECO:0007669"/>
    <property type="project" value="InterPro"/>
</dbReference>
<dbReference type="RefSeq" id="XP_033397704.1">
    <property type="nucleotide sequence ID" value="XM_033544147.1"/>
</dbReference>
<dbReference type="GO" id="GO:0005739">
    <property type="term" value="C:mitochondrion"/>
    <property type="evidence" value="ECO:0007669"/>
    <property type="project" value="TreeGrafter"/>
</dbReference>
<evidence type="ECO:0000256" key="2">
    <source>
        <dbReference type="ARBA" id="ARBA00015963"/>
    </source>
</evidence>
<gene>
    <name evidence="5" type="ORF">K452DRAFT_318326</name>
</gene>
<protein>
    <recommendedName>
        <fullName evidence="2">tRNA (adenine(58)-N(1))-methyltransferase catalytic subunit TRM61</fullName>
        <ecNumber evidence="1">2.1.1.220</ecNumber>
    </recommendedName>
    <alternativeName>
        <fullName evidence="3">tRNA(m1A58)-methyltransferase subunit TRM61</fullName>
    </alternativeName>
</protein>
<dbReference type="PANTHER" id="PTHR12133">
    <property type="entry name" value="TRNA (ADENINE(58)-N(1))-METHYLTRANSFERASE"/>
    <property type="match status" value="1"/>
</dbReference>
<evidence type="ECO:0000256" key="4">
    <source>
        <dbReference type="SAM" id="MobiDB-lite"/>
    </source>
</evidence>
<dbReference type="Gene3D" id="3.10.330.20">
    <property type="match status" value="1"/>
</dbReference>
<dbReference type="SUPFAM" id="SSF53335">
    <property type="entry name" value="S-adenosyl-L-methionine-dependent methyltransferases"/>
    <property type="match status" value="1"/>
</dbReference>
<evidence type="ECO:0000256" key="3">
    <source>
        <dbReference type="ARBA" id="ARBA00033309"/>
    </source>
</evidence>
<dbReference type="InterPro" id="IPR014816">
    <property type="entry name" value="tRNA_MeTrfase_Gcd14"/>
</dbReference>
<evidence type="ECO:0000256" key="1">
    <source>
        <dbReference type="ARBA" id="ARBA00012796"/>
    </source>
</evidence>
<accession>A0A6A6BCR4</accession>
<reference evidence="5" key="1">
    <citation type="journal article" date="2020" name="Stud. Mycol.">
        <title>101 Dothideomycetes genomes: a test case for predicting lifestyles and emergence of pathogens.</title>
        <authorList>
            <person name="Haridas S."/>
            <person name="Albert R."/>
            <person name="Binder M."/>
            <person name="Bloem J."/>
            <person name="Labutti K."/>
            <person name="Salamov A."/>
            <person name="Andreopoulos B."/>
            <person name="Baker S."/>
            <person name="Barry K."/>
            <person name="Bills G."/>
            <person name="Bluhm B."/>
            <person name="Cannon C."/>
            <person name="Castanera R."/>
            <person name="Culley D."/>
            <person name="Daum C."/>
            <person name="Ezra D."/>
            <person name="Gonzalez J."/>
            <person name="Henrissat B."/>
            <person name="Kuo A."/>
            <person name="Liang C."/>
            <person name="Lipzen A."/>
            <person name="Lutzoni F."/>
            <person name="Magnuson J."/>
            <person name="Mondo S."/>
            <person name="Nolan M."/>
            <person name="Ohm R."/>
            <person name="Pangilinan J."/>
            <person name="Park H.-J."/>
            <person name="Ramirez L."/>
            <person name="Alfaro M."/>
            <person name="Sun H."/>
            <person name="Tritt A."/>
            <person name="Yoshinaga Y."/>
            <person name="Zwiers L.-H."/>
            <person name="Turgeon B."/>
            <person name="Goodwin S."/>
            <person name="Spatafora J."/>
            <person name="Crous P."/>
            <person name="Grigoriev I."/>
        </authorList>
    </citation>
    <scope>NUCLEOTIDE SEQUENCE</scope>
    <source>
        <strain evidence="5">CBS 121167</strain>
    </source>
</reference>
<dbReference type="AlphaFoldDB" id="A0A6A6BCR4"/>
<dbReference type="Proteomes" id="UP000799438">
    <property type="component" value="Unassembled WGS sequence"/>
</dbReference>
<feature type="region of interest" description="Disordered" evidence="4">
    <location>
        <begin position="260"/>
        <end position="281"/>
    </location>
</feature>
<feature type="compositionally biased region" description="Polar residues" evidence="4">
    <location>
        <begin position="403"/>
        <end position="413"/>
    </location>
</feature>
<dbReference type="EMBL" id="ML995485">
    <property type="protein sequence ID" value="KAF2141992.1"/>
    <property type="molecule type" value="Genomic_DNA"/>
</dbReference>
<dbReference type="EC" id="2.1.1.220" evidence="1"/>
<sequence>MLRFSRPRLVSPVCRQCVRRLTSDSKVFAEGDTVLLRLKKRADHEGFIIKKLKRGTRIENQHGVILHDYIIGRRVRDVFNAAGVKQTEYRIHEPTLDEYIRLVPRIVTPIYPNDANIIVGLLDIHVEPPTDRNASTPPIEILEAGTGHGSLTLHLARAIAGANPPPPTLLEPVPTDEEAPHPLEDATYDGSTTHHMAEQTIESWKRKRRAIVHTLDVSEKHSRHAAKVINGFRYGLYTPHIDMHVGDVSDFVRGQLAARAKSAKPASSTTSTPSSSSSSKAATSPFLSHVFLDLASAEEHLDALAPAMRTDAILAVFNPSITQIADASRVIKARHLPFALERVVELKGSDTVRNWDVRLTKLRKAGVPAEAAQAATPVPEDADAEDGDALSALEGAETPEPVPTTSSADSPTVAQAKAVEQDVARRDAELVDAADDPADWKMVCRPKAGVTFGVGGFVGIFRRKGES</sequence>
<feature type="region of interest" description="Disordered" evidence="4">
    <location>
        <begin position="395"/>
        <end position="421"/>
    </location>
</feature>